<sequence>MPSAFEARKATILKDLAVPDSEYTDLSPKGSVDAGIRDLCNEINVQDGMVTTSSCAGRIAVYLEGKKSSNISTNADSPEDEGEGERQPNAGPGGKGGGRWLFVSHDPLDYPLQGAETWMSRFGLTPKQGSAEERYVQEMPLVHCKFEPMILHVLASSLATAKRILIAAQAAGFRESGISSISLSPDGSELVMVAIRTNGLSYDAVVGFEDRDGMLRPMVDEKYLEAMVLVANQRFQVNTERTERFRQALIYPSESGKAAKKEGWEDADVRRERLRAEGLKRRAEKLAGGKPGASQANGHVDTGDEMEGIGLFGQAD</sequence>
<reference evidence="1" key="1">
    <citation type="submission" date="2024-02" db="EMBL/GenBank/DDBJ databases">
        <title>Metagenome Assembled Genome of Zalaria obscura JY119.</title>
        <authorList>
            <person name="Vighnesh L."/>
            <person name="Jagadeeshwari U."/>
            <person name="Venkata Ramana C."/>
            <person name="Sasikala C."/>
        </authorList>
    </citation>
    <scope>NUCLEOTIDE SEQUENCE</scope>
    <source>
        <strain evidence="1">JY119</strain>
    </source>
</reference>
<proteinExistence type="predicted"/>
<keyword evidence="2" id="KW-1185">Reference proteome</keyword>
<evidence type="ECO:0000313" key="1">
    <source>
        <dbReference type="EMBL" id="KAK8210379.1"/>
    </source>
</evidence>
<protein>
    <submittedName>
        <fullName evidence="1">Uncharacterized protein</fullName>
    </submittedName>
</protein>
<gene>
    <name evidence="1" type="ORF">M8818_003549</name>
</gene>
<comment type="caution">
    <text evidence="1">The sequence shown here is derived from an EMBL/GenBank/DDBJ whole genome shotgun (WGS) entry which is preliminary data.</text>
</comment>
<dbReference type="EMBL" id="JAMKPW020000015">
    <property type="protein sequence ID" value="KAK8210379.1"/>
    <property type="molecule type" value="Genomic_DNA"/>
</dbReference>
<organism evidence="1 2">
    <name type="scientific">Zalaria obscura</name>
    <dbReference type="NCBI Taxonomy" id="2024903"/>
    <lineage>
        <taxon>Eukaryota</taxon>
        <taxon>Fungi</taxon>
        <taxon>Dikarya</taxon>
        <taxon>Ascomycota</taxon>
        <taxon>Pezizomycotina</taxon>
        <taxon>Dothideomycetes</taxon>
        <taxon>Dothideomycetidae</taxon>
        <taxon>Dothideales</taxon>
        <taxon>Zalariaceae</taxon>
        <taxon>Zalaria</taxon>
    </lineage>
</organism>
<evidence type="ECO:0000313" key="2">
    <source>
        <dbReference type="Proteomes" id="UP001320706"/>
    </source>
</evidence>
<accession>A0ACC3SF07</accession>
<dbReference type="Proteomes" id="UP001320706">
    <property type="component" value="Unassembled WGS sequence"/>
</dbReference>
<name>A0ACC3SF07_9PEZI</name>